<dbReference type="GO" id="GO:0005829">
    <property type="term" value="C:cytosol"/>
    <property type="evidence" value="ECO:0007669"/>
    <property type="project" value="TreeGrafter"/>
</dbReference>
<dbReference type="NCBIfam" id="NF005719">
    <property type="entry name" value="PRK07535.1"/>
    <property type="match status" value="1"/>
</dbReference>
<comment type="similarity">
    <text evidence="1">Belongs to the vitamin-B12 dependent methionine synthase family.</text>
</comment>
<keyword evidence="2" id="KW-0489">Methyltransferase</keyword>
<evidence type="ECO:0000313" key="5">
    <source>
        <dbReference type="EMBL" id="GAI74831.1"/>
    </source>
</evidence>
<dbReference type="GO" id="GO:0008705">
    <property type="term" value="F:methionine synthase activity"/>
    <property type="evidence" value="ECO:0007669"/>
    <property type="project" value="TreeGrafter"/>
</dbReference>
<accession>X1S6T3</accession>
<organism evidence="5">
    <name type="scientific">marine sediment metagenome</name>
    <dbReference type="NCBI Taxonomy" id="412755"/>
    <lineage>
        <taxon>unclassified sequences</taxon>
        <taxon>metagenomes</taxon>
        <taxon>ecological metagenomes</taxon>
    </lineage>
</organism>
<dbReference type="Pfam" id="PF00809">
    <property type="entry name" value="Pterin_bind"/>
    <property type="match status" value="1"/>
</dbReference>
<comment type="caution">
    <text evidence="5">The sequence shown here is derived from an EMBL/GenBank/DDBJ whole genome shotgun (WGS) entry which is preliminary data.</text>
</comment>
<dbReference type="SUPFAM" id="SSF51717">
    <property type="entry name" value="Dihydropteroate synthetase-like"/>
    <property type="match status" value="1"/>
</dbReference>
<reference evidence="5" key="1">
    <citation type="journal article" date="2014" name="Front. Microbiol.">
        <title>High frequency of phylogenetically diverse reductive dehalogenase-homologous genes in deep subseafloor sedimentary metagenomes.</title>
        <authorList>
            <person name="Kawai M."/>
            <person name="Futagami T."/>
            <person name="Toyoda A."/>
            <person name="Takaki Y."/>
            <person name="Nishi S."/>
            <person name="Hori S."/>
            <person name="Arai W."/>
            <person name="Tsubouchi T."/>
            <person name="Morono Y."/>
            <person name="Uchiyama I."/>
            <person name="Ito T."/>
            <person name="Fujiyama A."/>
            <person name="Inagaki F."/>
            <person name="Takami H."/>
        </authorList>
    </citation>
    <scope>NUCLEOTIDE SEQUENCE</scope>
    <source>
        <strain evidence="5">Expedition CK06-06</strain>
    </source>
</reference>
<evidence type="ECO:0000259" key="4">
    <source>
        <dbReference type="PROSITE" id="PS50972"/>
    </source>
</evidence>
<dbReference type="GO" id="GO:0042558">
    <property type="term" value="P:pteridine-containing compound metabolic process"/>
    <property type="evidence" value="ECO:0007669"/>
    <property type="project" value="InterPro"/>
</dbReference>
<dbReference type="PROSITE" id="PS50972">
    <property type="entry name" value="PTERIN_BINDING"/>
    <property type="match status" value="1"/>
</dbReference>
<dbReference type="InterPro" id="IPR011005">
    <property type="entry name" value="Dihydropteroate_synth-like_sf"/>
</dbReference>
<gene>
    <name evidence="5" type="ORF">S12H4_15916</name>
</gene>
<keyword evidence="3" id="KW-0808">Transferase</keyword>
<protein>
    <recommendedName>
        <fullName evidence="4">Pterin-binding domain-containing protein</fullName>
    </recommendedName>
</protein>
<feature type="domain" description="Pterin-binding" evidence="4">
    <location>
        <begin position="1"/>
        <end position="245"/>
    </location>
</feature>
<dbReference type="GO" id="GO:0032259">
    <property type="term" value="P:methylation"/>
    <property type="evidence" value="ECO:0007669"/>
    <property type="project" value="UniProtKB-KW"/>
</dbReference>
<dbReference type="EMBL" id="BARW01007678">
    <property type="protein sequence ID" value="GAI74831.1"/>
    <property type="molecule type" value="Genomic_DNA"/>
</dbReference>
<evidence type="ECO:0000256" key="3">
    <source>
        <dbReference type="ARBA" id="ARBA00022679"/>
    </source>
</evidence>
<dbReference type="PANTHER" id="PTHR45833">
    <property type="entry name" value="METHIONINE SYNTHASE"/>
    <property type="match status" value="1"/>
</dbReference>
<sequence>MIFIGERINGGFKDIVKAIKEKDKDIIKKWAIRQTRAGADYIDVNIGAVSNKVKDYIWMIETVQETVPTPISIDTNKLEFVKEALKLCQKTPLINSTTAHDEKLDQLVPLAAEHEVGLIGVCMDEKGSPQDVNRRVELAAKIFTHAVEKGLPPERLFLDPVIMPLKFLQPQAANVLEAIRQFKLLSDPPPHIGVGLSNISSQTIESRLINRTFLVMAIEAGLDAAICDVTDTELVNAAITAELIKGEHIYSDSFIKAYQAAKKPGVGD</sequence>
<dbReference type="InterPro" id="IPR000489">
    <property type="entry name" value="Pterin-binding_dom"/>
</dbReference>
<dbReference type="InterPro" id="IPR050554">
    <property type="entry name" value="Met_Synthase/Corrinoid"/>
</dbReference>
<proteinExistence type="inferred from homology"/>
<dbReference type="Gene3D" id="3.20.20.20">
    <property type="entry name" value="Dihydropteroate synthase-like"/>
    <property type="match status" value="1"/>
</dbReference>
<name>X1S6T3_9ZZZZ</name>
<evidence type="ECO:0000256" key="2">
    <source>
        <dbReference type="ARBA" id="ARBA00022603"/>
    </source>
</evidence>
<dbReference type="AlphaFoldDB" id="X1S6T3"/>
<evidence type="ECO:0000256" key="1">
    <source>
        <dbReference type="ARBA" id="ARBA00010398"/>
    </source>
</evidence>